<sequence>MQKLRQRGFDLSGSEELFLQLEQWGYLDESRFAHAYARSRAVRGQGPAKVRQELRQRGVPPALISAALGQEEVDWWEGCLELTRRRFDGTQLADYGARQKARRFLMGRGFDRDQIEYAFEELSRGE</sequence>
<feature type="domain" description="RecX third three-helical" evidence="6">
    <location>
        <begin position="72"/>
        <end position="118"/>
    </location>
</feature>
<evidence type="ECO:0000313" key="8">
    <source>
        <dbReference type="Proteomes" id="UP000305674"/>
    </source>
</evidence>
<dbReference type="PANTHER" id="PTHR33602:SF1">
    <property type="entry name" value="REGULATORY PROTEIN RECX FAMILY PROTEIN"/>
    <property type="match status" value="1"/>
</dbReference>
<dbReference type="Proteomes" id="UP000305674">
    <property type="component" value="Unassembled WGS sequence"/>
</dbReference>
<protein>
    <recommendedName>
        <fullName evidence="3">Regulatory protein RecX</fullName>
    </recommendedName>
</protein>
<evidence type="ECO:0000256" key="1">
    <source>
        <dbReference type="ARBA" id="ARBA00004496"/>
    </source>
</evidence>
<reference evidence="7 8" key="1">
    <citation type="submission" date="2019-04" db="EMBL/GenBank/DDBJ databases">
        <authorList>
            <person name="Hwang J.C."/>
        </authorList>
    </citation>
    <scope>NUCLEOTIDE SEQUENCE [LARGE SCALE GENOMIC DNA]</scope>
    <source>
        <strain evidence="7 8">IMCC35001</strain>
    </source>
</reference>
<dbReference type="InterPro" id="IPR036388">
    <property type="entry name" value="WH-like_DNA-bd_sf"/>
</dbReference>
<dbReference type="AlphaFoldDB" id="A0A4V5NX19"/>
<gene>
    <name evidence="7" type="ORF">FCL40_07640</name>
</gene>
<dbReference type="Gene3D" id="1.10.10.10">
    <property type="entry name" value="Winged helix-like DNA-binding domain superfamily/Winged helix DNA-binding domain"/>
    <property type="match status" value="2"/>
</dbReference>
<dbReference type="EMBL" id="SWCI01000004">
    <property type="protein sequence ID" value="TKB49204.1"/>
    <property type="molecule type" value="Genomic_DNA"/>
</dbReference>
<comment type="subcellular location">
    <subcellularLocation>
        <location evidence="1">Cytoplasm</location>
    </subcellularLocation>
</comment>
<evidence type="ECO:0000259" key="5">
    <source>
        <dbReference type="Pfam" id="PF02631"/>
    </source>
</evidence>
<evidence type="ECO:0000313" key="7">
    <source>
        <dbReference type="EMBL" id="TKB49204.1"/>
    </source>
</evidence>
<evidence type="ECO:0000256" key="2">
    <source>
        <dbReference type="ARBA" id="ARBA00009695"/>
    </source>
</evidence>
<dbReference type="OrthoDB" id="7066780at2"/>
<organism evidence="7 8">
    <name type="scientific">Ferrimonas sediminicola</name>
    <dbReference type="NCBI Taxonomy" id="2569538"/>
    <lineage>
        <taxon>Bacteria</taxon>
        <taxon>Pseudomonadati</taxon>
        <taxon>Pseudomonadota</taxon>
        <taxon>Gammaproteobacteria</taxon>
        <taxon>Alteromonadales</taxon>
        <taxon>Ferrimonadaceae</taxon>
        <taxon>Ferrimonas</taxon>
    </lineage>
</organism>
<keyword evidence="4" id="KW-0963">Cytoplasm</keyword>
<dbReference type="GO" id="GO:0006282">
    <property type="term" value="P:regulation of DNA repair"/>
    <property type="evidence" value="ECO:0007669"/>
    <property type="project" value="InterPro"/>
</dbReference>
<dbReference type="GO" id="GO:0005737">
    <property type="term" value="C:cytoplasm"/>
    <property type="evidence" value="ECO:0007669"/>
    <property type="project" value="UniProtKB-SubCell"/>
</dbReference>
<keyword evidence="8" id="KW-1185">Reference proteome</keyword>
<evidence type="ECO:0000259" key="6">
    <source>
        <dbReference type="Pfam" id="PF21981"/>
    </source>
</evidence>
<dbReference type="PANTHER" id="PTHR33602">
    <property type="entry name" value="REGULATORY PROTEIN RECX FAMILY PROTEIN"/>
    <property type="match status" value="1"/>
</dbReference>
<dbReference type="Pfam" id="PF21981">
    <property type="entry name" value="RecX_HTH3"/>
    <property type="match status" value="1"/>
</dbReference>
<accession>A0A4V5NX19</accession>
<dbReference type="InterPro" id="IPR053925">
    <property type="entry name" value="RecX_HTH_3rd"/>
</dbReference>
<name>A0A4V5NX19_9GAMM</name>
<proteinExistence type="inferred from homology"/>
<evidence type="ECO:0000256" key="3">
    <source>
        <dbReference type="ARBA" id="ARBA00018111"/>
    </source>
</evidence>
<evidence type="ECO:0000256" key="4">
    <source>
        <dbReference type="ARBA" id="ARBA00022490"/>
    </source>
</evidence>
<feature type="domain" description="RecX second three-helical" evidence="5">
    <location>
        <begin position="28"/>
        <end position="68"/>
    </location>
</feature>
<comment type="caution">
    <text evidence="7">The sequence shown here is derived from an EMBL/GenBank/DDBJ whole genome shotgun (WGS) entry which is preliminary data.</text>
</comment>
<dbReference type="InterPro" id="IPR053924">
    <property type="entry name" value="RecX_HTH_2nd"/>
</dbReference>
<comment type="similarity">
    <text evidence="2">Belongs to the RecX family.</text>
</comment>
<dbReference type="Pfam" id="PF02631">
    <property type="entry name" value="RecX_HTH2"/>
    <property type="match status" value="1"/>
</dbReference>
<dbReference type="InterPro" id="IPR003783">
    <property type="entry name" value="Regulatory_RecX"/>
</dbReference>